<keyword evidence="1" id="KW-0812">Transmembrane</keyword>
<organism evidence="2 3">
    <name type="scientific">Saprospira grandis (strain Lewin)</name>
    <dbReference type="NCBI Taxonomy" id="984262"/>
    <lineage>
        <taxon>Bacteria</taxon>
        <taxon>Pseudomonadati</taxon>
        <taxon>Bacteroidota</taxon>
        <taxon>Saprospiria</taxon>
        <taxon>Saprospirales</taxon>
        <taxon>Saprospiraceae</taxon>
        <taxon>Saprospira</taxon>
    </lineage>
</organism>
<dbReference type="AlphaFoldDB" id="H6L8L2"/>
<dbReference type="EMBL" id="CP002831">
    <property type="protein sequence ID" value="AFC26737.1"/>
    <property type="molecule type" value="Genomic_DNA"/>
</dbReference>
<keyword evidence="1" id="KW-1133">Transmembrane helix</keyword>
<name>H6L8L2_SAPGL</name>
<evidence type="ECO:0000256" key="1">
    <source>
        <dbReference type="SAM" id="Phobius"/>
    </source>
</evidence>
<feature type="transmembrane region" description="Helical" evidence="1">
    <location>
        <begin position="12"/>
        <end position="28"/>
    </location>
</feature>
<keyword evidence="3" id="KW-1185">Reference proteome</keyword>
<gene>
    <name evidence="2" type="ordered locus">SGRA_4022</name>
</gene>
<reference evidence="2 3" key="1">
    <citation type="journal article" date="2012" name="Stand. Genomic Sci.">
        <title>Complete genome sequencing and analysis of Saprospira grandis str. Lewin, a predatory marine bacterium.</title>
        <authorList>
            <person name="Saw J.H."/>
            <person name="Yuryev A."/>
            <person name="Kanbe M."/>
            <person name="Hou S."/>
            <person name="Young A.G."/>
            <person name="Aizawa S."/>
            <person name="Alam M."/>
        </authorList>
    </citation>
    <scope>NUCLEOTIDE SEQUENCE [LARGE SCALE GENOMIC DNA]</scope>
    <source>
        <strain evidence="2 3">Lewin</strain>
    </source>
</reference>
<feature type="transmembrane region" description="Helical" evidence="1">
    <location>
        <begin position="34"/>
        <end position="52"/>
    </location>
</feature>
<protein>
    <submittedName>
        <fullName evidence="2">Uncharacterized protein</fullName>
    </submittedName>
</protein>
<proteinExistence type="predicted"/>
<accession>H6L8L2</accession>
<sequence length="128" mass="14803">MSDSFGKNLLRKRWLNILLIVLATYLKSILEKKWLLFILMIQLTYLLSFIFLDNQAAKYGNGLFKGSYRLTDDGVYIANFSKQSIHKDESPFGLPSWSEEEAKPFVYSINRYALKDGQLFFDLVTDSG</sequence>
<dbReference type="KEGG" id="sgn:SGRA_4022"/>
<dbReference type="HOGENOM" id="CLU_1958026_0_0_10"/>
<dbReference type="RefSeq" id="WP_015694319.1">
    <property type="nucleotide sequence ID" value="NC_016940.1"/>
</dbReference>
<keyword evidence="1" id="KW-0472">Membrane</keyword>
<dbReference type="Proteomes" id="UP000007519">
    <property type="component" value="Chromosome"/>
</dbReference>
<evidence type="ECO:0000313" key="2">
    <source>
        <dbReference type="EMBL" id="AFC26737.1"/>
    </source>
</evidence>
<evidence type="ECO:0000313" key="3">
    <source>
        <dbReference type="Proteomes" id="UP000007519"/>
    </source>
</evidence>